<dbReference type="GO" id="GO:0005506">
    <property type="term" value="F:iron ion binding"/>
    <property type="evidence" value="ECO:0007669"/>
    <property type="project" value="InterPro"/>
</dbReference>
<sequence>MFESVQIFGSLPISIFLVLIAVASDVAFRAFYNLSWHPAAKFPGPWYCAVSSLPLSIISVLRVEPQWLLSLAKKYKNQPIRISPSMLFFPQSSALKAIYCDPELNQRKASLYGTGILGPPHLFTTLDGDAHRVLRKALGGSHWNIGHLKNHWEDNIDDLIRLFIERLTESAERKETVGLGDRSAWFAADVMSMLSFGEPWGFVRNNRDERGILRSWRQGLDFFGFVGRFKFFQKNIMTLPGIGTLFLPKTTDAGGMGWLINQAITQVETRTRQLAVKGHEGKKDYMQYCLEARLNGEPLTNVQRVAHVTLLIQAGADTTGTGLGSTFRFLVSNRDKLERAAAEIEAAEKAGKLSTPAKYEEVRQHLPYVVACTKEGLRLNPPATNLLGRVTPREGATIDGHYVPAGLDVTSYPYVVHRDTEFYGPDAEMFRPERWLESEPPTKLDSNAFVFGMGARACLGKDIAIMEMYKLVTEVVRNFDLELVNEGKFVVAGGVAYNRDFSVTVARKTATIGTVNSE</sequence>
<keyword evidence="7" id="KW-0503">Monooxygenase</keyword>
<keyword evidence="8" id="KW-0812">Transmembrane</keyword>
<dbReference type="PRINTS" id="PR00385">
    <property type="entry name" value="P450"/>
</dbReference>
<keyword evidence="8" id="KW-0472">Membrane</keyword>
<dbReference type="GO" id="GO:0004497">
    <property type="term" value="F:monooxygenase activity"/>
    <property type="evidence" value="ECO:0007669"/>
    <property type="project" value="UniProtKB-KW"/>
</dbReference>
<keyword evidence="6 7" id="KW-0349">Heme</keyword>
<evidence type="ECO:0000313" key="9">
    <source>
        <dbReference type="EMBL" id="GAD95767.1"/>
    </source>
</evidence>
<dbReference type="HOGENOM" id="CLU_001570_14_0_1"/>
<dbReference type="SUPFAM" id="SSF48264">
    <property type="entry name" value="Cytochrome P450"/>
    <property type="match status" value="1"/>
</dbReference>
<feature type="binding site" description="axial binding residue" evidence="6">
    <location>
        <position position="458"/>
    </location>
    <ligand>
        <name>heme</name>
        <dbReference type="ChEBI" id="CHEBI:30413"/>
    </ligand>
    <ligandPart>
        <name>Fe</name>
        <dbReference type="ChEBI" id="CHEBI:18248"/>
    </ligandPart>
</feature>
<keyword evidence="3 6" id="KW-0479">Metal-binding</keyword>
<dbReference type="GO" id="GO:0020037">
    <property type="term" value="F:heme binding"/>
    <property type="evidence" value="ECO:0007669"/>
    <property type="project" value="InterPro"/>
</dbReference>
<dbReference type="InterPro" id="IPR017972">
    <property type="entry name" value="Cyt_P450_CS"/>
</dbReference>
<comment type="caution">
    <text evidence="9">The sequence shown here is derived from an EMBL/GenBank/DDBJ whole genome shotgun (WGS) entry which is preliminary data.</text>
</comment>
<evidence type="ECO:0000256" key="4">
    <source>
        <dbReference type="ARBA" id="ARBA00023002"/>
    </source>
</evidence>
<dbReference type="PRINTS" id="PR00465">
    <property type="entry name" value="EP450IV"/>
</dbReference>
<dbReference type="InParanoid" id="V5G4F5"/>
<gene>
    <name evidence="9" type="ORF">PVAR5_4413</name>
</gene>
<dbReference type="OrthoDB" id="3934656at2759"/>
<dbReference type="PANTHER" id="PTHR24305:SF232">
    <property type="entry name" value="P450, PUTATIVE (EUROFUNG)-RELATED"/>
    <property type="match status" value="1"/>
</dbReference>
<evidence type="ECO:0000256" key="2">
    <source>
        <dbReference type="ARBA" id="ARBA00010617"/>
    </source>
</evidence>
<keyword evidence="5 6" id="KW-0408">Iron</keyword>
<keyword evidence="10" id="KW-1185">Reference proteome</keyword>
<keyword evidence="8" id="KW-1133">Transmembrane helix</keyword>
<dbReference type="EMBL" id="BAUL01000137">
    <property type="protein sequence ID" value="GAD95767.1"/>
    <property type="molecule type" value="Genomic_DNA"/>
</dbReference>
<evidence type="ECO:0000256" key="7">
    <source>
        <dbReference type="RuleBase" id="RU000461"/>
    </source>
</evidence>
<dbReference type="InterPro" id="IPR050121">
    <property type="entry name" value="Cytochrome_P450_monoxygenase"/>
</dbReference>
<evidence type="ECO:0000256" key="1">
    <source>
        <dbReference type="ARBA" id="ARBA00001971"/>
    </source>
</evidence>
<dbReference type="PANTHER" id="PTHR24305">
    <property type="entry name" value="CYTOCHROME P450"/>
    <property type="match status" value="1"/>
</dbReference>
<evidence type="ECO:0000256" key="8">
    <source>
        <dbReference type="SAM" id="Phobius"/>
    </source>
</evidence>
<dbReference type="Pfam" id="PF00067">
    <property type="entry name" value="p450"/>
    <property type="match status" value="1"/>
</dbReference>
<comment type="similarity">
    <text evidence="2 7">Belongs to the cytochrome P450 family.</text>
</comment>
<dbReference type="InterPro" id="IPR001128">
    <property type="entry name" value="Cyt_P450"/>
</dbReference>
<dbReference type="InterPro" id="IPR036396">
    <property type="entry name" value="Cyt_P450_sf"/>
</dbReference>
<keyword evidence="4 7" id="KW-0560">Oxidoreductase</keyword>
<name>V5G4F5_BYSSN</name>
<dbReference type="Gene3D" id="1.10.630.10">
    <property type="entry name" value="Cytochrome P450"/>
    <property type="match status" value="1"/>
</dbReference>
<reference evidence="10" key="1">
    <citation type="journal article" date="2014" name="Genome Announc.">
        <title>Draft genome sequence of the formaldehyde-resistant fungus Byssochlamys spectabilis No. 5 (anamorph Paecilomyces variotii No. 5) (NBRC109023).</title>
        <authorList>
            <person name="Oka T."/>
            <person name="Ekino K."/>
            <person name="Fukuda K."/>
            <person name="Nomura Y."/>
        </authorList>
    </citation>
    <scope>NUCLEOTIDE SEQUENCE [LARGE SCALE GENOMIC DNA]</scope>
    <source>
        <strain evidence="10">No. 5 / NBRC 109023</strain>
    </source>
</reference>
<evidence type="ECO:0008006" key="11">
    <source>
        <dbReference type="Google" id="ProtNLM"/>
    </source>
</evidence>
<dbReference type="AlphaFoldDB" id="V5G4F5"/>
<dbReference type="Proteomes" id="UP000018001">
    <property type="component" value="Unassembled WGS sequence"/>
</dbReference>
<dbReference type="InterPro" id="IPR002403">
    <property type="entry name" value="Cyt_P450_E_grp-IV"/>
</dbReference>
<evidence type="ECO:0000256" key="5">
    <source>
        <dbReference type="ARBA" id="ARBA00023004"/>
    </source>
</evidence>
<proteinExistence type="inferred from homology"/>
<dbReference type="PROSITE" id="PS00086">
    <property type="entry name" value="CYTOCHROME_P450"/>
    <property type="match status" value="1"/>
</dbReference>
<dbReference type="GO" id="GO:0016705">
    <property type="term" value="F:oxidoreductase activity, acting on paired donors, with incorporation or reduction of molecular oxygen"/>
    <property type="evidence" value="ECO:0007669"/>
    <property type="project" value="InterPro"/>
</dbReference>
<accession>V5G4F5</accession>
<comment type="cofactor">
    <cofactor evidence="1 6">
        <name>heme</name>
        <dbReference type="ChEBI" id="CHEBI:30413"/>
    </cofactor>
</comment>
<feature type="transmembrane region" description="Helical" evidence="8">
    <location>
        <begin position="7"/>
        <end position="32"/>
    </location>
</feature>
<evidence type="ECO:0000313" key="10">
    <source>
        <dbReference type="Proteomes" id="UP000018001"/>
    </source>
</evidence>
<protein>
    <recommendedName>
        <fullName evidence="11">Cytochrome P450</fullName>
    </recommendedName>
</protein>
<evidence type="ECO:0000256" key="3">
    <source>
        <dbReference type="ARBA" id="ARBA00022723"/>
    </source>
</evidence>
<organism evidence="9 10">
    <name type="scientific">Byssochlamys spectabilis (strain No. 5 / NBRC 109023)</name>
    <name type="common">Paecilomyces variotii</name>
    <dbReference type="NCBI Taxonomy" id="1356009"/>
    <lineage>
        <taxon>Eukaryota</taxon>
        <taxon>Fungi</taxon>
        <taxon>Dikarya</taxon>
        <taxon>Ascomycota</taxon>
        <taxon>Pezizomycotina</taxon>
        <taxon>Eurotiomycetes</taxon>
        <taxon>Eurotiomycetidae</taxon>
        <taxon>Eurotiales</taxon>
        <taxon>Thermoascaceae</taxon>
        <taxon>Paecilomyces</taxon>
    </lineage>
</organism>
<evidence type="ECO:0000256" key="6">
    <source>
        <dbReference type="PIRSR" id="PIRSR602403-1"/>
    </source>
</evidence>
<dbReference type="eggNOG" id="KOG0157">
    <property type="taxonomic scope" value="Eukaryota"/>
</dbReference>